<comment type="catalytic activity">
    <reaction evidence="6">
        <text>L-aspartate + NAD(+) + H2O = oxaloacetate + NH4(+) + NADH + H(+)</text>
        <dbReference type="Rhea" id="RHEA:11788"/>
        <dbReference type="ChEBI" id="CHEBI:15377"/>
        <dbReference type="ChEBI" id="CHEBI:15378"/>
        <dbReference type="ChEBI" id="CHEBI:16452"/>
        <dbReference type="ChEBI" id="CHEBI:28938"/>
        <dbReference type="ChEBI" id="CHEBI:29991"/>
        <dbReference type="ChEBI" id="CHEBI:57540"/>
        <dbReference type="ChEBI" id="CHEBI:57945"/>
        <dbReference type="EC" id="1.4.1.21"/>
    </reaction>
</comment>
<dbReference type="GO" id="GO:0016639">
    <property type="term" value="F:oxidoreductase activity, acting on the CH-NH2 group of donors, NAD or NADP as acceptor"/>
    <property type="evidence" value="ECO:0007669"/>
    <property type="project" value="UniProtKB-UniRule"/>
</dbReference>
<dbReference type="UniPathway" id="UPA00253">
    <property type="reaction ID" value="UER00456"/>
</dbReference>
<evidence type="ECO:0000256" key="5">
    <source>
        <dbReference type="ARBA" id="ARBA00023027"/>
    </source>
</evidence>
<evidence type="ECO:0000256" key="3">
    <source>
        <dbReference type="ARBA" id="ARBA00022857"/>
    </source>
</evidence>
<dbReference type="Gene3D" id="3.40.50.720">
    <property type="entry name" value="NAD(P)-binding Rossmann-like Domain"/>
    <property type="match status" value="1"/>
</dbReference>
<comment type="catalytic activity">
    <reaction evidence="6">
        <text>L-aspartate + NADP(+) + H2O = oxaloacetate + NH4(+) + NADPH + H(+)</text>
        <dbReference type="Rhea" id="RHEA:11784"/>
        <dbReference type="ChEBI" id="CHEBI:15377"/>
        <dbReference type="ChEBI" id="CHEBI:15378"/>
        <dbReference type="ChEBI" id="CHEBI:16452"/>
        <dbReference type="ChEBI" id="CHEBI:28938"/>
        <dbReference type="ChEBI" id="CHEBI:29991"/>
        <dbReference type="ChEBI" id="CHEBI:57783"/>
        <dbReference type="ChEBI" id="CHEBI:58349"/>
        <dbReference type="EC" id="1.4.1.21"/>
    </reaction>
</comment>
<comment type="miscellaneous">
    <text evidence="6">The iminoaspartate product is unstable in aqueous solution and can decompose to oxaloacetate and ammonia.</text>
</comment>
<dbReference type="Gene3D" id="3.30.360.10">
    <property type="entry name" value="Dihydrodipicolinate Reductase, domain 2"/>
    <property type="match status" value="1"/>
</dbReference>
<keyword evidence="4 6" id="KW-0560">Oxidoreductase</keyword>
<evidence type="ECO:0000256" key="1">
    <source>
        <dbReference type="ARBA" id="ARBA00008331"/>
    </source>
</evidence>
<feature type="domain" description="Aspartate dehydrogenase" evidence="7">
    <location>
        <begin position="160"/>
        <end position="244"/>
    </location>
</feature>
<dbReference type="RefSeq" id="WP_170224932.1">
    <property type="nucleotide sequence ID" value="NZ_BAAAWK010000001.1"/>
</dbReference>
<evidence type="ECO:0000313" key="10">
    <source>
        <dbReference type="Proteomes" id="UP000317715"/>
    </source>
</evidence>
<comment type="pathway">
    <text evidence="6">Cofactor biosynthesis; NAD(+) biosynthesis; iminoaspartate from L-aspartate (dehydrogenase route): step 1/1.</text>
</comment>
<keyword evidence="3 6" id="KW-0521">NADP</keyword>
<dbReference type="GO" id="GO:0051287">
    <property type="term" value="F:NAD binding"/>
    <property type="evidence" value="ECO:0007669"/>
    <property type="project" value="UniProtKB-UniRule"/>
</dbReference>
<dbReference type="Pfam" id="PF01958">
    <property type="entry name" value="Asp_DH_C"/>
    <property type="match status" value="1"/>
</dbReference>
<dbReference type="GO" id="GO:0033735">
    <property type="term" value="F:aspartate dehydrogenase [NAD(P)+] activity"/>
    <property type="evidence" value="ECO:0007669"/>
    <property type="project" value="UniProtKB-EC"/>
</dbReference>
<sequence>MVLKVALIGSGAIGSRVAELLDAGAAPGAELTGVVPRGDTRTGFSFEAALELADVVVECAGVAAVEEFGPRLIAAGKDLLVTSIGALCDASLRKALLEDGPGRTFLTTGALGGLDAITAAGAGGTISRITVESRKLPAALIQPWMDGQTRADLLSATHAVELLRGGPSELIRAFPKSTNVVSALALAAGNWDVVQAVLIADPAAKQTSHHVRAETSLGTFDIRVSNEASPGNPASSALVPHAVVRGLKTLANASGSFI</sequence>
<dbReference type="HAMAP" id="MF_01265">
    <property type="entry name" value="NadX"/>
    <property type="match status" value="1"/>
</dbReference>
<comment type="function">
    <text evidence="6">Specifically catalyzes the NAD or NADP-dependent dehydrogenation of L-aspartate to iminoaspartate.</text>
</comment>
<protein>
    <recommendedName>
        <fullName evidence="6">L-aspartate dehydrogenase</fullName>
        <ecNumber evidence="6">1.4.1.21</ecNumber>
    </recommendedName>
</protein>
<evidence type="ECO:0000256" key="4">
    <source>
        <dbReference type="ARBA" id="ARBA00023002"/>
    </source>
</evidence>
<organism evidence="9 10">
    <name type="scientific">Paenarthrobacter aurescens</name>
    <name type="common">Arthrobacter aurescens</name>
    <dbReference type="NCBI Taxonomy" id="43663"/>
    <lineage>
        <taxon>Bacteria</taxon>
        <taxon>Bacillati</taxon>
        <taxon>Actinomycetota</taxon>
        <taxon>Actinomycetes</taxon>
        <taxon>Micrococcales</taxon>
        <taxon>Micrococcaceae</taxon>
        <taxon>Paenarthrobacter</taxon>
    </lineage>
</organism>
<dbReference type="InterPro" id="IPR036291">
    <property type="entry name" value="NAD(P)-bd_dom_sf"/>
</dbReference>
<feature type="binding site" evidence="6">
    <location>
        <position position="179"/>
    </location>
    <ligand>
        <name>NAD(+)</name>
        <dbReference type="ChEBI" id="CHEBI:57540"/>
    </ligand>
</feature>
<keyword evidence="5 6" id="KW-0520">NAD</keyword>
<comment type="caution">
    <text evidence="9">The sequence shown here is derived from an EMBL/GenBank/DDBJ whole genome shotgun (WGS) entry which is preliminary data.</text>
</comment>
<evidence type="ECO:0000256" key="6">
    <source>
        <dbReference type="HAMAP-Rule" id="MF_01265"/>
    </source>
</evidence>
<comment type="similarity">
    <text evidence="1 6">Belongs to the L-aspartate dehydrogenase family.</text>
</comment>
<evidence type="ECO:0000313" key="9">
    <source>
        <dbReference type="EMBL" id="GEB19775.1"/>
    </source>
</evidence>
<evidence type="ECO:0000259" key="7">
    <source>
        <dbReference type="Pfam" id="PF01958"/>
    </source>
</evidence>
<dbReference type="Proteomes" id="UP000317715">
    <property type="component" value="Unassembled WGS sequence"/>
</dbReference>
<dbReference type="SUPFAM" id="SSF51735">
    <property type="entry name" value="NAD(P)-binding Rossmann-fold domains"/>
    <property type="match status" value="1"/>
</dbReference>
<dbReference type="GO" id="GO:0009435">
    <property type="term" value="P:NAD+ biosynthetic process"/>
    <property type="evidence" value="ECO:0007669"/>
    <property type="project" value="UniProtKB-UniRule"/>
</dbReference>
<dbReference type="InterPro" id="IPR020626">
    <property type="entry name" value="Asp_DH_prok"/>
</dbReference>
<dbReference type="InterPro" id="IPR002811">
    <property type="entry name" value="Asp_DH"/>
</dbReference>
<feature type="binding site" evidence="6">
    <location>
        <position position="110"/>
    </location>
    <ligand>
        <name>NAD(+)</name>
        <dbReference type="ChEBI" id="CHEBI:57540"/>
    </ligand>
</feature>
<dbReference type="SUPFAM" id="SSF55347">
    <property type="entry name" value="Glyceraldehyde-3-phosphate dehydrogenase-like, C-terminal domain"/>
    <property type="match status" value="1"/>
</dbReference>
<evidence type="ECO:0000256" key="2">
    <source>
        <dbReference type="ARBA" id="ARBA00022642"/>
    </source>
</evidence>
<dbReference type="GO" id="GO:0050661">
    <property type="term" value="F:NADP binding"/>
    <property type="evidence" value="ECO:0007669"/>
    <property type="project" value="UniProtKB-UniRule"/>
</dbReference>
<evidence type="ECO:0000259" key="8">
    <source>
        <dbReference type="Pfam" id="PF03447"/>
    </source>
</evidence>
<reference evidence="9 10" key="1">
    <citation type="submission" date="2019-06" db="EMBL/GenBank/DDBJ databases">
        <title>Whole genome shotgun sequence of Paenarthrobacter aurescens NBRC 12136.</title>
        <authorList>
            <person name="Hosoyama A."/>
            <person name="Uohara A."/>
            <person name="Ohji S."/>
            <person name="Ichikawa N."/>
        </authorList>
    </citation>
    <scope>NUCLEOTIDE SEQUENCE [LARGE SCALE GENOMIC DNA]</scope>
    <source>
        <strain evidence="9 10">NBRC 12136</strain>
    </source>
</reference>
<dbReference type="InterPro" id="IPR005106">
    <property type="entry name" value="Asp/hSer_DH_NAD-bd"/>
</dbReference>
<dbReference type="AlphaFoldDB" id="A0A4Y3NH59"/>
<gene>
    <name evidence="6" type="primary">nadX</name>
    <name evidence="9" type="ORF">AAU01_25300</name>
</gene>
<dbReference type="PANTHER" id="PTHR31873:SF6">
    <property type="entry name" value="ASPARTATE DEHYDROGENASE DOMAIN-CONTAINING PROTEIN"/>
    <property type="match status" value="1"/>
</dbReference>
<keyword evidence="2 6" id="KW-0662">Pyridine nucleotide biosynthesis</keyword>
<proteinExistence type="inferred from homology"/>
<name>A0A4Y3NH59_PAEAU</name>
<feature type="domain" description="Aspartate/homoserine dehydrogenase NAD-binding" evidence="8">
    <location>
        <begin position="9"/>
        <end position="98"/>
    </location>
</feature>
<dbReference type="GeneID" id="97300469"/>
<dbReference type="Pfam" id="PF03447">
    <property type="entry name" value="NAD_binding_3"/>
    <property type="match status" value="1"/>
</dbReference>
<dbReference type="EMBL" id="BJMD01000014">
    <property type="protein sequence ID" value="GEB19775.1"/>
    <property type="molecule type" value="Genomic_DNA"/>
</dbReference>
<dbReference type="EC" id="1.4.1.21" evidence="6"/>
<dbReference type="PANTHER" id="PTHR31873">
    <property type="entry name" value="L-ASPARTATE DEHYDROGENASE-RELATED"/>
    <property type="match status" value="1"/>
</dbReference>
<accession>A0A4Y3NH59</accession>
<feature type="active site" evidence="6">
    <location>
        <position position="209"/>
    </location>
</feature>
<keyword evidence="10" id="KW-1185">Reference proteome</keyword>
<dbReference type="InterPro" id="IPR011182">
    <property type="entry name" value="L-Asp_DH"/>
</dbReference>
<dbReference type="PIRSF" id="PIRSF005227">
    <property type="entry name" value="Asp_dh_NAD_syn"/>
    <property type="match status" value="1"/>
</dbReference>